<dbReference type="InterPro" id="IPR050723">
    <property type="entry name" value="CFA/CMAS"/>
</dbReference>
<proteinExistence type="inferred from homology"/>
<protein>
    <submittedName>
        <fullName evidence="6">Cyclopropane-fatty-acyl-phospholipid synthase</fullName>
    </submittedName>
</protein>
<dbReference type="PANTHER" id="PTHR43667:SF2">
    <property type="entry name" value="FATTY ACID C-METHYL TRANSFERASE"/>
    <property type="match status" value="1"/>
</dbReference>
<evidence type="ECO:0000313" key="6">
    <source>
        <dbReference type="EMBL" id="KAK1465581.1"/>
    </source>
</evidence>
<dbReference type="GO" id="GO:0008610">
    <property type="term" value="P:lipid biosynthetic process"/>
    <property type="evidence" value="ECO:0007669"/>
    <property type="project" value="InterPro"/>
</dbReference>
<evidence type="ECO:0000256" key="4">
    <source>
        <dbReference type="ARBA" id="ARBA00022691"/>
    </source>
</evidence>
<keyword evidence="2" id="KW-0489">Methyltransferase</keyword>
<reference evidence="6 7" key="1">
    <citation type="submission" date="2016-10" db="EMBL/GenBank/DDBJ databases">
        <title>The genome sequence of Colletotrichum fioriniae PJ7.</title>
        <authorList>
            <person name="Baroncelli R."/>
        </authorList>
    </citation>
    <scope>NUCLEOTIDE SEQUENCE [LARGE SCALE GENOMIC DNA]</scope>
    <source>
        <strain evidence="6">Col 31</strain>
    </source>
</reference>
<dbReference type="EMBL" id="MLGG01000004">
    <property type="protein sequence ID" value="KAK1465581.1"/>
    <property type="molecule type" value="Genomic_DNA"/>
</dbReference>
<sequence length="482" mass="54182">MPKLPSLVPAAVAKPLYRGTELVRGAVGSLTWGPALSVAKPAILSVFSKIERGTLLLVDEPAELRRVFGQKLGAKYNENLTNGDHVPRRADAVPRVELVVKSDAFWMRLFLFADMGFAESYMLGEIECKDLTAFFQLFIVNREEMGNGTTWISSLSTTVSSLARTTNTLSNALLNISAHYDISNDMFAAFLSPDMTYSCPIWKPQSSADDPNEPEETLEQAQMTKLHRFIDGARIKPSDHVLEIGTGWGSFAIEAVKKTGCRVTSLTLSKEQKALAEERIEAAGFSDRIDVRLTDYRELETPGRPFDKIVSIEMLEAVGQEFLATYFAQMDRLLKKDGGIAVFQCITMPEGRHEAYSKGEDFINHYIFPGGYLPSITQLLNHISKESKGTLIVEKVENIGGHYSKTLRLWKEEFLRNFDSKIRPALKREHDDMTEEEIDVFRRKWEYYFTYCEAGFRTKTLGDAIITVGREGALELMEGIPL</sequence>
<dbReference type="Gene3D" id="3.40.50.150">
    <property type="entry name" value="Vaccinia Virus protein VP39"/>
    <property type="match status" value="1"/>
</dbReference>
<evidence type="ECO:0000313" key="7">
    <source>
        <dbReference type="Proteomes" id="UP001239795"/>
    </source>
</evidence>
<dbReference type="Pfam" id="PF02353">
    <property type="entry name" value="CMAS"/>
    <property type="match status" value="1"/>
</dbReference>
<dbReference type="Proteomes" id="UP001239795">
    <property type="component" value="Unassembled WGS sequence"/>
</dbReference>
<keyword evidence="3" id="KW-0808">Transferase</keyword>
<dbReference type="CDD" id="cd02440">
    <property type="entry name" value="AdoMet_MTases"/>
    <property type="match status" value="1"/>
</dbReference>
<accession>A0AAI9XZ86</accession>
<comment type="caution">
    <text evidence="6">The sequence shown here is derived from an EMBL/GenBank/DDBJ whole genome shotgun (WGS) entry which is preliminary data.</text>
</comment>
<comment type="similarity">
    <text evidence="1">Belongs to the CFA/CMAS family.</text>
</comment>
<evidence type="ECO:0000256" key="1">
    <source>
        <dbReference type="ARBA" id="ARBA00010815"/>
    </source>
</evidence>
<dbReference type="PIRSF" id="PIRSF003085">
    <property type="entry name" value="CMAS"/>
    <property type="match status" value="1"/>
</dbReference>
<organism evidence="6 7">
    <name type="scientific">Colletotrichum melonis</name>
    <dbReference type="NCBI Taxonomy" id="1209925"/>
    <lineage>
        <taxon>Eukaryota</taxon>
        <taxon>Fungi</taxon>
        <taxon>Dikarya</taxon>
        <taxon>Ascomycota</taxon>
        <taxon>Pezizomycotina</taxon>
        <taxon>Sordariomycetes</taxon>
        <taxon>Hypocreomycetidae</taxon>
        <taxon>Glomerellales</taxon>
        <taxon>Glomerellaceae</taxon>
        <taxon>Colletotrichum</taxon>
        <taxon>Colletotrichum acutatum species complex</taxon>
    </lineage>
</organism>
<dbReference type="InterPro" id="IPR003333">
    <property type="entry name" value="CMAS"/>
</dbReference>
<dbReference type="GO" id="GO:0032259">
    <property type="term" value="P:methylation"/>
    <property type="evidence" value="ECO:0007669"/>
    <property type="project" value="UniProtKB-KW"/>
</dbReference>
<gene>
    <name evidence="6" type="ORF">CMEL01_11573</name>
</gene>
<dbReference type="GO" id="GO:0008168">
    <property type="term" value="F:methyltransferase activity"/>
    <property type="evidence" value="ECO:0007669"/>
    <property type="project" value="UniProtKB-KW"/>
</dbReference>
<evidence type="ECO:0000256" key="2">
    <source>
        <dbReference type="ARBA" id="ARBA00022603"/>
    </source>
</evidence>
<keyword evidence="7" id="KW-1185">Reference proteome</keyword>
<evidence type="ECO:0000256" key="5">
    <source>
        <dbReference type="ARBA" id="ARBA00023098"/>
    </source>
</evidence>
<dbReference type="AlphaFoldDB" id="A0AAI9XZ86"/>
<name>A0AAI9XZ86_9PEZI</name>
<evidence type="ECO:0000256" key="3">
    <source>
        <dbReference type="ARBA" id="ARBA00022679"/>
    </source>
</evidence>
<dbReference type="SUPFAM" id="SSF53335">
    <property type="entry name" value="S-adenosyl-L-methionine-dependent methyltransferases"/>
    <property type="match status" value="1"/>
</dbReference>
<keyword evidence="4" id="KW-0949">S-adenosyl-L-methionine</keyword>
<keyword evidence="5" id="KW-0443">Lipid metabolism</keyword>
<dbReference type="InterPro" id="IPR029063">
    <property type="entry name" value="SAM-dependent_MTases_sf"/>
</dbReference>
<dbReference type="PANTHER" id="PTHR43667">
    <property type="entry name" value="CYCLOPROPANE-FATTY-ACYL-PHOSPHOLIPID SYNTHASE"/>
    <property type="match status" value="1"/>
</dbReference>